<keyword evidence="4 11" id="KW-0328">Glycosyltransferase</keyword>
<evidence type="ECO:0000256" key="8">
    <source>
        <dbReference type="ARBA" id="ARBA00022989"/>
    </source>
</evidence>
<gene>
    <name evidence="15" type="primary">LOC110984140</name>
</gene>
<dbReference type="SUPFAM" id="SSF53756">
    <property type="entry name" value="UDP-Glycosyltransferase/glycogen phosphorylase"/>
    <property type="match status" value="1"/>
</dbReference>
<protein>
    <recommendedName>
        <fullName evidence="11">Fucosyltransferase</fullName>
        <ecNumber evidence="11">2.4.1.-</ecNumber>
    </recommendedName>
</protein>
<evidence type="ECO:0000256" key="9">
    <source>
        <dbReference type="ARBA" id="ARBA00023136"/>
    </source>
</evidence>
<evidence type="ECO:0000256" key="10">
    <source>
        <dbReference type="ARBA" id="ARBA00023180"/>
    </source>
</evidence>
<dbReference type="GO" id="GO:0032580">
    <property type="term" value="C:Golgi cisterna membrane"/>
    <property type="evidence" value="ECO:0007669"/>
    <property type="project" value="UniProtKB-SubCell"/>
</dbReference>
<evidence type="ECO:0000256" key="7">
    <source>
        <dbReference type="ARBA" id="ARBA00022968"/>
    </source>
</evidence>
<dbReference type="PANTHER" id="PTHR11929">
    <property type="entry name" value="ALPHA- 1,3 -FUCOSYLTRANSFERASE"/>
    <property type="match status" value="1"/>
</dbReference>
<keyword evidence="8 11" id="KW-1133">Transmembrane helix</keyword>
<dbReference type="InterPro" id="IPR031481">
    <property type="entry name" value="Glyco_tran_10_N"/>
</dbReference>
<dbReference type="OrthoDB" id="427096at2759"/>
<dbReference type="PANTHER" id="PTHR11929:SF145">
    <property type="entry name" value="ALPHA-(1,3)-FUCOSYLTRANSFERASE FUT-1"/>
    <property type="match status" value="1"/>
</dbReference>
<evidence type="ECO:0000256" key="11">
    <source>
        <dbReference type="RuleBase" id="RU003832"/>
    </source>
</evidence>
<feature type="domain" description="Fucosyltransferase N-terminal" evidence="13">
    <location>
        <begin position="123"/>
        <end position="231"/>
    </location>
</feature>
<evidence type="ECO:0000256" key="1">
    <source>
        <dbReference type="ARBA" id="ARBA00004167"/>
    </source>
</evidence>
<evidence type="ECO:0000313" key="15">
    <source>
        <dbReference type="RefSeq" id="XP_022099666.1"/>
    </source>
</evidence>
<evidence type="ECO:0000313" key="14">
    <source>
        <dbReference type="Proteomes" id="UP000694845"/>
    </source>
</evidence>
<dbReference type="UniPathway" id="UPA00378"/>
<dbReference type="AlphaFoldDB" id="A0A8B7Z8R9"/>
<dbReference type="Proteomes" id="UP000694845">
    <property type="component" value="Unplaced"/>
</dbReference>
<dbReference type="InterPro" id="IPR038577">
    <property type="entry name" value="GT10-like_C_sf"/>
</dbReference>
<dbReference type="InterPro" id="IPR055270">
    <property type="entry name" value="Glyco_tran_10_C"/>
</dbReference>
<name>A0A8B7Z8R9_ACAPL</name>
<organism evidence="14 15">
    <name type="scientific">Acanthaster planci</name>
    <name type="common">Crown-of-thorns starfish</name>
    <dbReference type="NCBI Taxonomy" id="133434"/>
    <lineage>
        <taxon>Eukaryota</taxon>
        <taxon>Metazoa</taxon>
        <taxon>Echinodermata</taxon>
        <taxon>Eleutherozoa</taxon>
        <taxon>Asterozoa</taxon>
        <taxon>Asteroidea</taxon>
        <taxon>Valvatacea</taxon>
        <taxon>Valvatida</taxon>
        <taxon>Acanthasteridae</taxon>
        <taxon>Acanthaster</taxon>
    </lineage>
</organism>
<evidence type="ECO:0000256" key="5">
    <source>
        <dbReference type="ARBA" id="ARBA00022679"/>
    </source>
</evidence>
<evidence type="ECO:0000256" key="6">
    <source>
        <dbReference type="ARBA" id="ARBA00022692"/>
    </source>
</evidence>
<dbReference type="InterPro" id="IPR001503">
    <property type="entry name" value="Glyco_trans_10"/>
</dbReference>
<dbReference type="Gene3D" id="3.40.50.11660">
    <property type="entry name" value="Glycosyl transferase family 10, C-terminal domain"/>
    <property type="match status" value="1"/>
</dbReference>
<dbReference type="EC" id="2.4.1.-" evidence="11"/>
<dbReference type="KEGG" id="aplc:110984140"/>
<keyword evidence="9 11" id="KW-0472">Membrane</keyword>
<evidence type="ECO:0000256" key="4">
    <source>
        <dbReference type="ARBA" id="ARBA00022676"/>
    </source>
</evidence>
<reference evidence="15" key="1">
    <citation type="submission" date="2025-08" db="UniProtKB">
        <authorList>
            <consortium name="RefSeq"/>
        </authorList>
    </citation>
    <scope>IDENTIFICATION</scope>
</reference>
<dbReference type="OMA" id="DAFARNC"/>
<feature type="domain" description="Fucosyltransferase C-terminal" evidence="12">
    <location>
        <begin position="251"/>
        <end position="403"/>
    </location>
</feature>
<dbReference type="FunFam" id="3.40.50.11660:FF:000010">
    <property type="entry name" value="Uncharacterized protein"/>
    <property type="match status" value="1"/>
</dbReference>
<keyword evidence="5 11" id="KW-0808">Transferase</keyword>
<keyword evidence="11" id="KW-0333">Golgi apparatus</keyword>
<evidence type="ECO:0000259" key="12">
    <source>
        <dbReference type="Pfam" id="PF00852"/>
    </source>
</evidence>
<evidence type="ECO:0000256" key="2">
    <source>
        <dbReference type="ARBA" id="ARBA00004922"/>
    </source>
</evidence>
<dbReference type="GO" id="GO:0046920">
    <property type="term" value="F:alpha-(1-&gt;3)-fucosyltransferase activity"/>
    <property type="evidence" value="ECO:0007669"/>
    <property type="project" value="TreeGrafter"/>
</dbReference>
<dbReference type="GeneID" id="110984140"/>
<keyword evidence="7" id="KW-0735">Signal-anchor</keyword>
<comment type="subcellular location">
    <subcellularLocation>
        <location evidence="11">Golgi apparatus</location>
        <location evidence="11">Golgi stack membrane</location>
        <topology evidence="11">Single-pass type II membrane protein</topology>
    </subcellularLocation>
    <subcellularLocation>
        <location evidence="1">Membrane</location>
        <topology evidence="1">Single-pass membrane protein</topology>
    </subcellularLocation>
</comment>
<evidence type="ECO:0000256" key="3">
    <source>
        <dbReference type="ARBA" id="ARBA00008919"/>
    </source>
</evidence>
<keyword evidence="6 11" id="KW-0812">Transmembrane</keyword>
<sequence>MVRTRLRLYYIPVFLATALIPTWLIVSNALRYVPAISPRRGFLAQRARNESERQEDRGTSVIQHEISYQLGNSSEFGHNSRGSLNVTPKCNTTVAILVPSLLPGLLWREYKQFVDQFKRHSTPFGRGKKLRSLHLECPRQRCNVHVLVTVEARYLNASDAIIVNMNPQHMKRKHPKLLPHLRRALNPKIHWVFYGVESPQRMTYWDRSISEIEYHHSITYHSEADIELPYGKYSPNLLDQVTSSKRDWSANKTGLVAWMASNCKNTHWPRLEFVNELKRHVPVDVYGKCGTAKCLPIFDAFARNCKRVLAQYKFYLALENSECDEYITEKLWDNALNAGTVPVVYGGRKEAYQRLLPPKSFIHVGDFNSAKALAAYLQLLHSNNSMYNAYHAWRKYGNLQATQYPPLDPQLFCKVVPFTLAPPPQFKVAKNSGYFKSCRRLPGVMAERGSLKLFVPWK</sequence>
<dbReference type="Pfam" id="PF00852">
    <property type="entry name" value="Glyco_transf_10"/>
    <property type="match status" value="1"/>
</dbReference>
<comment type="pathway">
    <text evidence="2">Protein modification; protein glycosylation.</text>
</comment>
<comment type="similarity">
    <text evidence="3 11">Belongs to the glycosyltransferase 10 family.</text>
</comment>
<keyword evidence="10" id="KW-0325">Glycoprotein</keyword>
<proteinExistence type="inferred from homology"/>
<dbReference type="Pfam" id="PF17039">
    <property type="entry name" value="Glyco_tran_10_N"/>
    <property type="match status" value="1"/>
</dbReference>
<dbReference type="RefSeq" id="XP_022099666.1">
    <property type="nucleotide sequence ID" value="XM_022243974.1"/>
</dbReference>
<feature type="transmembrane region" description="Helical" evidence="11">
    <location>
        <begin position="7"/>
        <end position="26"/>
    </location>
</feature>
<keyword evidence="14" id="KW-1185">Reference proteome</keyword>
<evidence type="ECO:0000259" key="13">
    <source>
        <dbReference type="Pfam" id="PF17039"/>
    </source>
</evidence>
<accession>A0A8B7Z8R9</accession>